<dbReference type="EMBL" id="LR031872">
    <property type="protein sequence ID" value="VDC96878.1"/>
    <property type="molecule type" value="Genomic_DNA"/>
</dbReference>
<evidence type="ECO:0000313" key="2">
    <source>
        <dbReference type="EMBL" id="VDC96878.1"/>
    </source>
</evidence>
<reference evidence="2" key="1">
    <citation type="submission" date="2018-11" db="EMBL/GenBank/DDBJ databases">
        <authorList>
            <consortium name="Genoscope - CEA"/>
            <person name="William W."/>
        </authorList>
    </citation>
    <scope>NUCLEOTIDE SEQUENCE</scope>
</reference>
<keyword evidence="1" id="KW-1133">Transmembrane helix</keyword>
<protein>
    <submittedName>
        <fullName evidence="2">Uncharacterized protein</fullName>
    </submittedName>
</protein>
<keyword evidence="1" id="KW-0812">Transmembrane</keyword>
<evidence type="ECO:0000256" key="1">
    <source>
        <dbReference type="SAM" id="Phobius"/>
    </source>
</evidence>
<dbReference type="AlphaFoldDB" id="A0A3P6BLP4"/>
<feature type="transmembrane region" description="Helical" evidence="1">
    <location>
        <begin position="20"/>
        <end position="39"/>
    </location>
</feature>
<keyword evidence="1" id="KW-0472">Membrane</keyword>
<proteinExistence type="predicted"/>
<accession>A0A3P6BLP4</accession>
<organism evidence="2">
    <name type="scientific">Brassica oleracea</name>
    <name type="common">Wild cabbage</name>
    <dbReference type="NCBI Taxonomy" id="3712"/>
    <lineage>
        <taxon>Eukaryota</taxon>
        <taxon>Viridiplantae</taxon>
        <taxon>Streptophyta</taxon>
        <taxon>Embryophyta</taxon>
        <taxon>Tracheophyta</taxon>
        <taxon>Spermatophyta</taxon>
        <taxon>Magnoliopsida</taxon>
        <taxon>eudicotyledons</taxon>
        <taxon>Gunneridae</taxon>
        <taxon>Pentapetalae</taxon>
        <taxon>rosids</taxon>
        <taxon>malvids</taxon>
        <taxon>Brassicales</taxon>
        <taxon>Brassicaceae</taxon>
        <taxon>Brassiceae</taxon>
        <taxon>Brassica</taxon>
    </lineage>
</organism>
<sequence length="61" mass="6947">MTFESVTLSSSNTKETWCFMSLLLVLAVVRFSIQILTSTRKKPTRVMLMTMRLLTLLLAHG</sequence>
<gene>
    <name evidence="2" type="ORF">BOLC3T19260H</name>
</gene>
<name>A0A3P6BLP4_BRAOL</name>